<comment type="caution">
    <text evidence="5">The sequence shown here is derived from an EMBL/GenBank/DDBJ whole genome shotgun (WGS) entry which is preliminary data.</text>
</comment>
<evidence type="ECO:0000313" key="6">
    <source>
        <dbReference type="Proteomes" id="UP000663889"/>
    </source>
</evidence>
<evidence type="ECO:0000256" key="1">
    <source>
        <dbReference type="ARBA" id="ARBA00022737"/>
    </source>
</evidence>
<keyword evidence="3" id="KW-1133">Transmembrane helix</keyword>
<feature type="transmembrane region" description="Helical" evidence="3">
    <location>
        <begin position="487"/>
        <end position="509"/>
    </location>
</feature>
<evidence type="ECO:0000256" key="3">
    <source>
        <dbReference type="SAM" id="Phobius"/>
    </source>
</evidence>
<evidence type="ECO:0000313" key="5">
    <source>
        <dbReference type="EMBL" id="CAF0827057.1"/>
    </source>
</evidence>
<reference evidence="5" key="1">
    <citation type="submission" date="2021-02" db="EMBL/GenBank/DDBJ databases">
        <authorList>
            <person name="Nowell W R."/>
        </authorList>
    </citation>
    <scope>NUCLEOTIDE SEQUENCE</scope>
</reference>
<name>A0A813UHM1_9BILA</name>
<feature type="repeat" description="NHL" evidence="2">
    <location>
        <begin position="304"/>
        <end position="343"/>
    </location>
</feature>
<proteinExistence type="predicted"/>
<dbReference type="GO" id="GO:0043161">
    <property type="term" value="P:proteasome-mediated ubiquitin-dependent protein catabolic process"/>
    <property type="evidence" value="ECO:0007669"/>
    <property type="project" value="TreeGrafter"/>
</dbReference>
<feature type="signal peptide" evidence="4">
    <location>
        <begin position="1"/>
        <end position="25"/>
    </location>
</feature>
<dbReference type="InterPro" id="IPR001258">
    <property type="entry name" value="NHL_repeat"/>
</dbReference>
<dbReference type="Gene3D" id="2.40.10.500">
    <property type="match status" value="1"/>
</dbReference>
<feature type="repeat" description="NHL" evidence="2">
    <location>
        <begin position="254"/>
        <end position="293"/>
    </location>
</feature>
<dbReference type="InterPro" id="IPR050952">
    <property type="entry name" value="TRIM-NHL_E3_ligases"/>
</dbReference>
<evidence type="ECO:0000256" key="2">
    <source>
        <dbReference type="PROSITE-ProRule" id="PRU00504"/>
    </source>
</evidence>
<dbReference type="PANTHER" id="PTHR24104">
    <property type="entry name" value="E3 UBIQUITIN-PROTEIN LIGASE NHLRC1-RELATED"/>
    <property type="match status" value="1"/>
</dbReference>
<feature type="chain" id="PRO_5032866214" evidence="4">
    <location>
        <begin position="26"/>
        <end position="698"/>
    </location>
</feature>
<dbReference type="EMBL" id="CAJNOU010000040">
    <property type="protein sequence ID" value="CAF0827057.1"/>
    <property type="molecule type" value="Genomic_DNA"/>
</dbReference>
<dbReference type="PANTHER" id="PTHR24104:SF25">
    <property type="entry name" value="PROTEIN LIN-41"/>
    <property type="match status" value="1"/>
</dbReference>
<dbReference type="GO" id="GO:0061630">
    <property type="term" value="F:ubiquitin protein ligase activity"/>
    <property type="evidence" value="ECO:0007669"/>
    <property type="project" value="TreeGrafter"/>
</dbReference>
<dbReference type="GO" id="GO:0008270">
    <property type="term" value="F:zinc ion binding"/>
    <property type="evidence" value="ECO:0007669"/>
    <property type="project" value="UniProtKB-KW"/>
</dbReference>
<dbReference type="AlphaFoldDB" id="A0A813UHM1"/>
<dbReference type="Pfam" id="PF01436">
    <property type="entry name" value="NHL"/>
    <property type="match status" value="1"/>
</dbReference>
<keyword evidence="1" id="KW-0677">Repeat</keyword>
<dbReference type="PROSITE" id="PS51257">
    <property type="entry name" value="PROKAR_LIPOPROTEIN"/>
    <property type="match status" value="1"/>
</dbReference>
<dbReference type="GO" id="GO:0000209">
    <property type="term" value="P:protein polyubiquitination"/>
    <property type="evidence" value="ECO:0007669"/>
    <property type="project" value="TreeGrafter"/>
</dbReference>
<keyword evidence="4" id="KW-0732">Signal</keyword>
<accession>A0A813UHM1</accession>
<dbReference type="PROSITE" id="PS51125">
    <property type="entry name" value="NHL"/>
    <property type="match status" value="2"/>
</dbReference>
<dbReference type="SUPFAM" id="SSF101898">
    <property type="entry name" value="NHL repeat"/>
    <property type="match status" value="1"/>
</dbReference>
<keyword evidence="3" id="KW-0472">Membrane</keyword>
<keyword evidence="3" id="KW-0812">Transmembrane</keyword>
<sequence>MQIIKSNFHFSFLILIGCILRPSQHQSISSDWQSSANLSSKGFEFSPIDEQALLLFDIIAKSLISCVKICHSTVPCYIFDFDDQSHRCRIFEGNITTMGSIVASSSSQSRVGSIKLYPEQFTNLGQSCSFCQRSKYLTCINNTCLCPAHTFFNGLICQSQKLLGANCTIDGECRLDLNYICLPRQQCGFASMQTGTIVGGYGNGTGGSTLDALQYPTGLAMGIDNSLYVSDYLNHRVIKLQQGSLMGSIVAGTGVAGSNLNQLNGPTGLYVDTSLNIYIADSKNFRIMFWQRDSSIGVKVAGTGVSGNTLNSFSTVVGLSVDLQGNIYLCDSFNHRIMKFTPNSSDAIIVGGTGVAGNSSYQLNTPCGIYFQDLNSYLYVVDSNNHRIQRYNVDVSTNGTTVAGGNGEGSASNQLNSPYSACVSKITNAIYISDSGNNRIQRWRSGATSGVTIAGNGTLINSYSTSLTGLMDVRLSNNENYLFKARILIMFVRIGIFLIIFIVLVNGLIPSSTIENDLNELIKLHKEFLNRSPIIPARQAYEVRCRAVVECCPDEQENIFTLFSEGQFNEKCLSNGTKTNTSSLSLLCMSTLRQLIQLTKEPIYNRYFQVLGNNTNRFNRIKTWKKQMKMVCSNDELYAFYCERNNIEKFKSCQRKVLKMIAKENIDDDGIIYTTYVSRWEQEYAIDNQKLAKAFPNI</sequence>
<dbReference type="CDD" id="cd05819">
    <property type="entry name" value="NHL"/>
    <property type="match status" value="1"/>
</dbReference>
<gene>
    <name evidence="5" type="ORF">SEV965_LOCUS1917</name>
</gene>
<dbReference type="Proteomes" id="UP000663889">
    <property type="component" value="Unassembled WGS sequence"/>
</dbReference>
<organism evidence="5 6">
    <name type="scientific">Rotaria sordida</name>
    <dbReference type="NCBI Taxonomy" id="392033"/>
    <lineage>
        <taxon>Eukaryota</taxon>
        <taxon>Metazoa</taxon>
        <taxon>Spiralia</taxon>
        <taxon>Gnathifera</taxon>
        <taxon>Rotifera</taxon>
        <taxon>Eurotatoria</taxon>
        <taxon>Bdelloidea</taxon>
        <taxon>Philodinida</taxon>
        <taxon>Philodinidae</taxon>
        <taxon>Rotaria</taxon>
    </lineage>
</organism>
<protein>
    <submittedName>
        <fullName evidence="5">Uncharacterized protein</fullName>
    </submittedName>
</protein>
<evidence type="ECO:0000256" key="4">
    <source>
        <dbReference type="SAM" id="SignalP"/>
    </source>
</evidence>
<dbReference type="InterPro" id="IPR011042">
    <property type="entry name" value="6-blade_b-propeller_TolB-like"/>
</dbReference>
<dbReference type="Gene3D" id="2.120.10.30">
    <property type="entry name" value="TolB, C-terminal domain"/>
    <property type="match status" value="1"/>
</dbReference>